<feature type="transmembrane region" description="Helical" evidence="1">
    <location>
        <begin position="97"/>
        <end position="121"/>
    </location>
</feature>
<proteinExistence type="predicted"/>
<reference evidence="3 4" key="1">
    <citation type="journal article" date="2018" name="Nat. Biotechnol.">
        <title>A standardized bacterial taxonomy based on genome phylogeny substantially revises the tree of life.</title>
        <authorList>
            <person name="Parks D.H."/>
            <person name="Chuvochina M."/>
            <person name="Waite D.W."/>
            <person name="Rinke C."/>
            <person name="Skarshewski A."/>
            <person name="Chaumeil P.A."/>
            <person name="Hugenholtz P."/>
        </authorList>
    </citation>
    <scope>NUCLEOTIDE SEQUENCE [LARGE SCALE GENOMIC DNA]</scope>
    <source>
        <strain evidence="3">UBA9375</strain>
    </source>
</reference>
<comment type="caution">
    <text evidence="3">The sequence shown here is derived from an EMBL/GenBank/DDBJ whole genome shotgun (WGS) entry which is preliminary data.</text>
</comment>
<accession>A0A3D3R5D9</accession>
<dbReference type="GO" id="GO:0016989">
    <property type="term" value="F:sigma factor antagonist activity"/>
    <property type="evidence" value="ECO:0007669"/>
    <property type="project" value="TreeGrafter"/>
</dbReference>
<dbReference type="Gene3D" id="2.60.120.200">
    <property type="match status" value="1"/>
</dbReference>
<evidence type="ECO:0000259" key="2">
    <source>
        <dbReference type="Pfam" id="PF04773"/>
    </source>
</evidence>
<feature type="domain" description="FecR protein" evidence="2">
    <location>
        <begin position="188"/>
        <end position="246"/>
    </location>
</feature>
<dbReference type="AlphaFoldDB" id="A0A3D3R5D9"/>
<sequence length="538" mass="60957">MLTPEEREELMQLCWEYQYGNLSSRQAGRLEKLVLQSDSARDFFIQYSGMCANLEWEGIVDPGPLGRSSDYEPLPSGELKTIPDHLLTETVPPDRRIILSTILACTICVLAAAYLLTSAFLQNKDPRFLARIINIKNAVWSEGKNNWQPDDVLHAGDQIHLRSGIIELETVTGAKVILKGVSQLTLIQPDQFMLNQGNLFAHVPLQSQGLTVDTPSSRVVDLGTSFGLIVTPDRETEVHVLQGLVRFDLLDEKRQTTITQDLTENTAVRVQADSRKITRFKSTPELFVQNLVPDQPQLVAHWKLTDRETSQIAHDSGEHLLHLNTLEVHGQSPFTGRPAPQNIKSSAGPFETQYHKLFRTLSEQEASLFDMQRFTLELWARNPNIKQQGDSDTLFHYRNTNLHSTSQFNLFTDDHSGRMGFGFLNSDNQYVSFHTKKNIPWEQDRWYHIVFTYDSNRSAAHDSIVTFTRTPEFSSRPDLQQTFNNIADIMPLTPGGILAIGGSTLTDISRHWGGDIADVRFINGIPARYLKQQNFNKK</sequence>
<dbReference type="Pfam" id="PF04773">
    <property type="entry name" value="FecR"/>
    <property type="match status" value="1"/>
</dbReference>
<keyword evidence="1" id="KW-1133">Transmembrane helix</keyword>
<gene>
    <name evidence="3" type="ORF">DIT97_07210</name>
</gene>
<protein>
    <recommendedName>
        <fullName evidence="2">FecR protein domain-containing protein</fullName>
    </recommendedName>
</protein>
<name>A0A3D3R5D9_9PLAN</name>
<dbReference type="EMBL" id="DQAY01000045">
    <property type="protein sequence ID" value="HCO22840.1"/>
    <property type="molecule type" value="Genomic_DNA"/>
</dbReference>
<dbReference type="InterPro" id="IPR013320">
    <property type="entry name" value="ConA-like_dom_sf"/>
</dbReference>
<dbReference type="PANTHER" id="PTHR30273">
    <property type="entry name" value="PERIPLASMIC SIGNAL SENSOR AND SIGMA FACTOR ACTIVATOR FECR-RELATED"/>
    <property type="match status" value="1"/>
</dbReference>
<dbReference type="SUPFAM" id="SSF49899">
    <property type="entry name" value="Concanavalin A-like lectins/glucanases"/>
    <property type="match status" value="1"/>
</dbReference>
<dbReference type="PANTHER" id="PTHR30273:SF2">
    <property type="entry name" value="PROTEIN FECR"/>
    <property type="match status" value="1"/>
</dbReference>
<evidence type="ECO:0000313" key="3">
    <source>
        <dbReference type="EMBL" id="HCO22840.1"/>
    </source>
</evidence>
<dbReference type="Gene3D" id="2.60.120.1440">
    <property type="match status" value="1"/>
</dbReference>
<organism evidence="3 4">
    <name type="scientific">Gimesia maris</name>
    <dbReference type="NCBI Taxonomy" id="122"/>
    <lineage>
        <taxon>Bacteria</taxon>
        <taxon>Pseudomonadati</taxon>
        <taxon>Planctomycetota</taxon>
        <taxon>Planctomycetia</taxon>
        <taxon>Planctomycetales</taxon>
        <taxon>Planctomycetaceae</taxon>
        <taxon>Gimesia</taxon>
    </lineage>
</organism>
<evidence type="ECO:0000256" key="1">
    <source>
        <dbReference type="SAM" id="Phobius"/>
    </source>
</evidence>
<dbReference type="Pfam" id="PF13385">
    <property type="entry name" value="Laminin_G_3"/>
    <property type="match status" value="1"/>
</dbReference>
<dbReference type="InterPro" id="IPR006860">
    <property type="entry name" value="FecR"/>
</dbReference>
<keyword evidence="1" id="KW-0472">Membrane</keyword>
<dbReference type="Proteomes" id="UP000263642">
    <property type="component" value="Unassembled WGS sequence"/>
</dbReference>
<dbReference type="InterPro" id="IPR012373">
    <property type="entry name" value="Ferrdict_sens_TM"/>
</dbReference>
<keyword evidence="1" id="KW-0812">Transmembrane</keyword>
<evidence type="ECO:0000313" key="4">
    <source>
        <dbReference type="Proteomes" id="UP000263642"/>
    </source>
</evidence>